<dbReference type="PANTHER" id="PTHR31089">
    <property type="entry name" value="CYCLIC DOF FACTOR 2"/>
    <property type="match status" value="1"/>
</dbReference>
<sequence>MTYVDMESGGESPGFKLFGAVIVAEEGRPRKRSAAHAAVDQEEEAADAAEATALPCPRCKSRETKFCYFNNYNVNQPRHFCRACRRYWTAGGSLRNVPIGAARRRNRLSTHSSGAGGDGGCSP</sequence>
<reference evidence="11 12" key="1">
    <citation type="journal article" date="2017" name="Nature">
        <title>The Apostasia genome and the evolution of orchids.</title>
        <authorList>
            <person name="Zhang G.Q."/>
            <person name="Liu K.W."/>
            <person name="Li Z."/>
            <person name="Lohaus R."/>
            <person name="Hsiao Y.Y."/>
            <person name="Niu S.C."/>
            <person name="Wang J.Y."/>
            <person name="Lin Y.C."/>
            <person name="Xu Q."/>
            <person name="Chen L.J."/>
            <person name="Yoshida K."/>
            <person name="Fujiwara S."/>
            <person name="Wang Z.W."/>
            <person name="Zhang Y.Q."/>
            <person name="Mitsuda N."/>
            <person name="Wang M."/>
            <person name="Liu G.H."/>
            <person name="Pecoraro L."/>
            <person name="Huang H.X."/>
            <person name="Xiao X.J."/>
            <person name="Lin M."/>
            <person name="Wu X.Y."/>
            <person name="Wu W.L."/>
            <person name="Chen Y.Y."/>
            <person name="Chang S.B."/>
            <person name="Sakamoto S."/>
            <person name="Ohme-Takagi M."/>
            <person name="Yagi M."/>
            <person name="Zeng S.J."/>
            <person name="Shen C.Y."/>
            <person name="Yeh C.M."/>
            <person name="Luo Y.B."/>
            <person name="Tsai W.C."/>
            <person name="Van de Peer Y."/>
            <person name="Liu Z.J."/>
        </authorList>
    </citation>
    <scope>NUCLEOTIDE SEQUENCE [LARGE SCALE GENOMIC DNA]</scope>
    <source>
        <strain evidence="12">cv. Shenzhen</strain>
        <tissue evidence="11">Stem</tissue>
    </source>
</reference>
<dbReference type="GO" id="GO:0003700">
    <property type="term" value="F:DNA-binding transcription factor activity"/>
    <property type="evidence" value="ECO:0007669"/>
    <property type="project" value="InterPro"/>
</dbReference>
<keyword evidence="1" id="KW-0479">Metal-binding</keyword>
<evidence type="ECO:0000256" key="9">
    <source>
        <dbReference type="SAM" id="MobiDB-lite"/>
    </source>
</evidence>
<evidence type="ECO:0000256" key="8">
    <source>
        <dbReference type="PROSITE-ProRule" id="PRU00071"/>
    </source>
</evidence>
<evidence type="ECO:0000256" key="2">
    <source>
        <dbReference type="ARBA" id="ARBA00022771"/>
    </source>
</evidence>
<keyword evidence="12" id="KW-1185">Reference proteome</keyword>
<dbReference type="Pfam" id="PF02701">
    <property type="entry name" value="Zn_ribbon_Dof"/>
    <property type="match status" value="1"/>
</dbReference>
<keyword evidence="5 8" id="KW-0238">DNA-binding</keyword>
<protein>
    <submittedName>
        <fullName evidence="11">Cyclic dof factor 1</fullName>
    </submittedName>
</protein>
<keyword evidence="6" id="KW-0804">Transcription</keyword>
<dbReference type="PROSITE" id="PS01361">
    <property type="entry name" value="ZF_DOF_1"/>
    <property type="match status" value="1"/>
</dbReference>
<evidence type="ECO:0000313" key="12">
    <source>
        <dbReference type="Proteomes" id="UP000236161"/>
    </source>
</evidence>
<dbReference type="AlphaFoldDB" id="A0A2H9ZV74"/>
<evidence type="ECO:0000256" key="6">
    <source>
        <dbReference type="ARBA" id="ARBA00023163"/>
    </source>
</evidence>
<keyword evidence="4" id="KW-0805">Transcription regulation</keyword>
<evidence type="ECO:0000259" key="10">
    <source>
        <dbReference type="PROSITE" id="PS50884"/>
    </source>
</evidence>
<proteinExistence type="predicted"/>
<accession>A0A2H9ZV74</accession>
<evidence type="ECO:0000256" key="4">
    <source>
        <dbReference type="ARBA" id="ARBA00023015"/>
    </source>
</evidence>
<dbReference type="GO" id="GO:0003677">
    <property type="term" value="F:DNA binding"/>
    <property type="evidence" value="ECO:0007669"/>
    <property type="project" value="UniProtKB-UniRule"/>
</dbReference>
<evidence type="ECO:0000256" key="1">
    <source>
        <dbReference type="ARBA" id="ARBA00022723"/>
    </source>
</evidence>
<dbReference type="PANTHER" id="PTHR31089:SF22">
    <property type="entry name" value="CYCLIC DOF FACTOR 4"/>
    <property type="match status" value="1"/>
</dbReference>
<dbReference type="GO" id="GO:0008270">
    <property type="term" value="F:zinc ion binding"/>
    <property type="evidence" value="ECO:0007669"/>
    <property type="project" value="UniProtKB-KW"/>
</dbReference>
<evidence type="ECO:0000313" key="11">
    <source>
        <dbReference type="EMBL" id="PKA47209.1"/>
    </source>
</evidence>
<name>A0A2H9ZV74_9ASPA</name>
<dbReference type="InterPro" id="IPR003851">
    <property type="entry name" value="Znf_Dof"/>
</dbReference>
<feature type="region of interest" description="Disordered" evidence="9">
    <location>
        <begin position="102"/>
        <end position="123"/>
    </location>
</feature>
<dbReference type="OrthoDB" id="1927254at2759"/>
<dbReference type="GO" id="GO:0005634">
    <property type="term" value="C:nucleus"/>
    <property type="evidence" value="ECO:0007669"/>
    <property type="project" value="UniProtKB-SubCell"/>
</dbReference>
<dbReference type="InterPro" id="IPR045174">
    <property type="entry name" value="Dof"/>
</dbReference>
<evidence type="ECO:0000256" key="3">
    <source>
        <dbReference type="ARBA" id="ARBA00022833"/>
    </source>
</evidence>
<dbReference type="Proteomes" id="UP000236161">
    <property type="component" value="Unassembled WGS sequence"/>
</dbReference>
<evidence type="ECO:0000256" key="7">
    <source>
        <dbReference type="ARBA" id="ARBA00023242"/>
    </source>
</evidence>
<comment type="subcellular location">
    <subcellularLocation>
        <location evidence="8">Nucleus</location>
    </subcellularLocation>
</comment>
<keyword evidence="2 8" id="KW-0863">Zinc-finger</keyword>
<dbReference type="EMBL" id="KZ453539">
    <property type="protein sequence ID" value="PKA47209.1"/>
    <property type="molecule type" value="Genomic_DNA"/>
</dbReference>
<feature type="compositionally biased region" description="Gly residues" evidence="9">
    <location>
        <begin position="114"/>
        <end position="123"/>
    </location>
</feature>
<keyword evidence="3" id="KW-0862">Zinc</keyword>
<dbReference type="STRING" id="1088818.A0A2H9ZV74"/>
<evidence type="ECO:0000256" key="5">
    <source>
        <dbReference type="ARBA" id="ARBA00023125"/>
    </source>
</evidence>
<dbReference type="PROSITE" id="PS50884">
    <property type="entry name" value="ZF_DOF_2"/>
    <property type="match status" value="1"/>
</dbReference>
<keyword evidence="7 8" id="KW-0539">Nucleus</keyword>
<gene>
    <name evidence="11" type="primary">CDF1</name>
    <name evidence="11" type="ORF">AXF42_Ash017154</name>
</gene>
<feature type="domain" description="Dof-type" evidence="10">
    <location>
        <begin position="54"/>
        <end position="108"/>
    </location>
</feature>
<organism evidence="11 12">
    <name type="scientific">Apostasia shenzhenica</name>
    <dbReference type="NCBI Taxonomy" id="1088818"/>
    <lineage>
        <taxon>Eukaryota</taxon>
        <taxon>Viridiplantae</taxon>
        <taxon>Streptophyta</taxon>
        <taxon>Embryophyta</taxon>
        <taxon>Tracheophyta</taxon>
        <taxon>Spermatophyta</taxon>
        <taxon>Magnoliopsida</taxon>
        <taxon>Liliopsida</taxon>
        <taxon>Asparagales</taxon>
        <taxon>Orchidaceae</taxon>
        <taxon>Apostasioideae</taxon>
        <taxon>Apostasia</taxon>
    </lineage>
</organism>